<dbReference type="EMBL" id="LHPF02000042">
    <property type="protein sequence ID" value="PSC68127.1"/>
    <property type="molecule type" value="Genomic_DNA"/>
</dbReference>
<dbReference type="GO" id="GO:0005739">
    <property type="term" value="C:mitochondrion"/>
    <property type="evidence" value="ECO:0007669"/>
    <property type="project" value="TreeGrafter"/>
</dbReference>
<evidence type="ECO:0000313" key="5">
    <source>
        <dbReference type="Proteomes" id="UP000239649"/>
    </source>
</evidence>
<dbReference type="STRING" id="554055.A0A2P6V212"/>
<dbReference type="NCBIfam" id="TIGR00756">
    <property type="entry name" value="PPR"/>
    <property type="match status" value="2"/>
</dbReference>
<evidence type="ECO:0000256" key="3">
    <source>
        <dbReference type="SAM" id="MobiDB-lite"/>
    </source>
</evidence>
<dbReference type="OrthoDB" id="185373at2759"/>
<feature type="compositionally biased region" description="Basic and acidic residues" evidence="3">
    <location>
        <begin position="169"/>
        <end position="182"/>
    </location>
</feature>
<dbReference type="Proteomes" id="UP000239649">
    <property type="component" value="Unassembled WGS sequence"/>
</dbReference>
<evidence type="ECO:0000256" key="1">
    <source>
        <dbReference type="ARBA" id="ARBA00022737"/>
    </source>
</evidence>
<evidence type="ECO:0000256" key="2">
    <source>
        <dbReference type="PROSITE-ProRule" id="PRU00708"/>
    </source>
</evidence>
<comment type="caution">
    <text evidence="4">The sequence shown here is derived from an EMBL/GenBank/DDBJ whole genome shotgun (WGS) entry which is preliminary data.</text>
</comment>
<protein>
    <submittedName>
        <fullName evidence="4">Pentatricopeptide repeat-containing mitochondrial</fullName>
    </submittedName>
</protein>
<name>A0A2P6V212_9CHLO</name>
<dbReference type="InterPro" id="IPR002885">
    <property type="entry name" value="PPR_rpt"/>
</dbReference>
<dbReference type="Gene3D" id="1.25.40.10">
    <property type="entry name" value="Tetratricopeptide repeat domain"/>
    <property type="match status" value="2"/>
</dbReference>
<dbReference type="PROSITE" id="PS51375">
    <property type="entry name" value="PPR"/>
    <property type="match status" value="2"/>
</dbReference>
<organism evidence="4 5">
    <name type="scientific">Micractinium conductrix</name>
    <dbReference type="NCBI Taxonomy" id="554055"/>
    <lineage>
        <taxon>Eukaryota</taxon>
        <taxon>Viridiplantae</taxon>
        <taxon>Chlorophyta</taxon>
        <taxon>core chlorophytes</taxon>
        <taxon>Trebouxiophyceae</taxon>
        <taxon>Chlorellales</taxon>
        <taxon>Chlorellaceae</taxon>
        <taxon>Chlorella clade</taxon>
        <taxon>Micractinium</taxon>
    </lineage>
</organism>
<sequence length="543" mass="60270">MRDVLDEMSLNGVRPDRFILQTGLFSCMKARKLGDALFFFEEMKRRGVQPDSPAYSAVISACGRGGELARAVALRDEMLGAGLPMTRNIRLALLNAFADAGRMRQVQELFEEIKAEGGYGMEYGYAGLINCFRHMPARAVPGDVEQQILALLQEFKEAAPDGGLPADEDQQRHHDQQQHDDGGGDDDDRQQQRLARRHGRNREPYAPLLVLYNASINALAELGRHDAAVALFRRLRAEEGLSGNHSTYAYLIRSHVTQALGRRLQPADSQLTAMLDERLVGADLSQDRAAVLKEHPELSKALAAAAAARGGAPDAAAAAPAAAVDEAPAETAEEGGVEQAAAPFRWEGLSAGQLRIELNKRARRRARSRLRFELFREHLDVDAWYEALHLFQELLDSELSWGPDVAYTMLKASLDLQAAGVEHSMEVAHTVLDAFDQQGLFLDVEHGSEVLLLAVRRDVRDLSVAHRVHDAMARARRLPKTPSLFKYMRALVQREPEARDRLLQVCSQICADPDRSEKAYDMKREAYRRKQSLLEGTARSGAL</sequence>
<dbReference type="Pfam" id="PF13041">
    <property type="entry name" value="PPR_2"/>
    <property type="match status" value="1"/>
</dbReference>
<evidence type="ECO:0000313" key="4">
    <source>
        <dbReference type="EMBL" id="PSC68127.1"/>
    </source>
</evidence>
<dbReference type="PANTHER" id="PTHR47801">
    <property type="entry name" value="OS05G0145600 PROTEIN"/>
    <property type="match status" value="1"/>
</dbReference>
<feature type="repeat" description="PPR" evidence="2">
    <location>
        <begin position="51"/>
        <end position="85"/>
    </location>
</feature>
<reference evidence="4 5" key="1">
    <citation type="journal article" date="2018" name="Plant J.">
        <title>Genome sequences of Chlorella sorokiniana UTEX 1602 and Micractinium conductrix SAG 241.80: implications to maltose excretion by a green alga.</title>
        <authorList>
            <person name="Arriola M.B."/>
            <person name="Velmurugan N."/>
            <person name="Zhang Y."/>
            <person name="Plunkett M.H."/>
            <person name="Hondzo H."/>
            <person name="Barney B.M."/>
        </authorList>
    </citation>
    <scope>NUCLEOTIDE SEQUENCE [LARGE SCALE GENOMIC DNA]</scope>
    <source>
        <strain evidence="4 5">SAG 241.80</strain>
    </source>
</reference>
<gene>
    <name evidence="4" type="ORF">C2E20_8264</name>
</gene>
<feature type="region of interest" description="Disordered" evidence="3">
    <location>
        <begin position="160"/>
        <end position="199"/>
    </location>
</feature>
<dbReference type="Pfam" id="PF01535">
    <property type="entry name" value="PPR"/>
    <property type="match status" value="2"/>
</dbReference>
<dbReference type="PANTHER" id="PTHR47801:SF1">
    <property type="entry name" value="OS05G0145600 PROTEIN"/>
    <property type="match status" value="1"/>
</dbReference>
<keyword evidence="1" id="KW-0677">Repeat</keyword>
<accession>A0A2P6V212</accession>
<dbReference type="AlphaFoldDB" id="A0A2P6V212"/>
<keyword evidence="5" id="KW-1185">Reference proteome</keyword>
<proteinExistence type="predicted"/>
<feature type="repeat" description="PPR" evidence="2">
    <location>
        <begin position="16"/>
        <end position="50"/>
    </location>
</feature>
<dbReference type="InterPro" id="IPR011990">
    <property type="entry name" value="TPR-like_helical_dom_sf"/>
</dbReference>